<proteinExistence type="inferred from homology"/>
<dbReference type="EMBL" id="CP059404">
    <property type="protein sequence ID" value="QNE88868.1"/>
    <property type="molecule type" value="Genomic_DNA"/>
</dbReference>
<dbReference type="InterPro" id="IPR000073">
    <property type="entry name" value="AB_hydrolase_1"/>
</dbReference>
<keyword evidence="5" id="KW-1185">Reference proteome</keyword>
<evidence type="ECO:0000256" key="1">
    <source>
        <dbReference type="ARBA" id="ARBA00010088"/>
    </source>
</evidence>
<dbReference type="GO" id="GO:0006508">
    <property type="term" value="P:proteolysis"/>
    <property type="evidence" value="ECO:0007669"/>
    <property type="project" value="InterPro"/>
</dbReference>
<dbReference type="Proteomes" id="UP000515743">
    <property type="component" value="Chromosome"/>
</dbReference>
<comment type="similarity">
    <text evidence="1">Belongs to the peptidase S33 family.</text>
</comment>
<feature type="domain" description="AB hydrolase-1" evidence="3">
    <location>
        <begin position="58"/>
        <end position="231"/>
    </location>
</feature>
<accession>A0A7G7CMQ2</accession>
<dbReference type="InterPro" id="IPR051601">
    <property type="entry name" value="Serine_prot/Carboxylest_S33"/>
</dbReference>
<evidence type="ECO:0000259" key="3">
    <source>
        <dbReference type="Pfam" id="PF00561"/>
    </source>
</evidence>
<dbReference type="RefSeq" id="WP_185175257.1">
    <property type="nucleotide sequence ID" value="NZ_CP059404.1"/>
</dbReference>
<evidence type="ECO:0000313" key="5">
    <source>
        <dbReference type="Proteomes" id="UP000515743"/>
    </source>
</evidence>
<dbReference type="Pfam" id="PF00561">
    <property type="entry name" value="Abhydrolase_1"/>
    <property type="match status" value="1"/>
</dbReference>
<keyword evidence="2 4" id="KW-0378">Hydrolase</keyword>
<organism evidence="4 5">
    <name type="scientific">Corynebacterium incognita</name>
    <dbReference type="NCBI Taxonomy" id="2754725"/>
    <lineage>
        <taxon>Bacteria</taxon>
        <taxon>Bacillati</taxon>
        <taxon>Actinomycetota</taxon>
        <taxon>Actinomycetes</taxon>
        <taxon>Mycobacteriales</taxon>
        <taxon>Corynebacteriaceae</taxon>
        <taxon>Corynebacterium</taxon>
    </lineage>
</organism>
<dbReference type="PANTHER" id="PTHR43248">
    <property type="entry name" value="2-SUCCINYL-6-HYDROXY-2,4-CYCLOHEXADIENE-1-CARBOXYLATE SYNTHASE"/>
    <property type="match status" value="1"/>
</dbReference>
<reference evidence="4 5" key="1">
    <citation type="submission" date="2020-07" db="EMBL/GenBank/DDBJ databases">
        <title>Complete genome and description of Corynebacterium incognita strain Marseille-Q3630 sp. nov.</title>
        <authorList>
            <person name="Boxberger M."/>
        </authorList>
    </citation>
    <scope>NUCLEOTIDE SEQUENCE [LARGE SCALE GENOMIC DNA]</scope>
    <source>
        <strain evidence="4 5">Marseille-Q3630</strain>
    </source>
</reference>
<gene>
    <name evidence="4" type="ORF">H0194_07190</name>
</gene>
<dbReference type="InterPro" id="IPR029058">
    <property type="entry name" value="AB_hydrolase_fold"/>
</dbReference>
<dbReference type="PANTHER" id="PTHR43248:SF2">
    <property type="entry name" value="PROLYL AMINOPEPTIDASE"/>
    <property type="match status" value="1"/>
</dbReference>
<dbReference type="PRINTS" id="PR00793">
    <property type="entry name" value="PROAMNOPTASE"/>
</dbReference>
<dbReference type="AlphaFoldDB" id="A0A7G7CMQ2"/>
<evidence type="ECO:0000313" key="4">
    <source>
        <dbReference type="EMBL" id="QNE88868.1"/>
    </source>
</evidence>
<dbReference type="Gene3D" id="3.40.50.1820">
    <property type="entry name" value="alpha/beta hydrolase"/>
    <property type="match status" value="1"/>
</dbReference>
<dbReference type="InterPro" id="IPR002410">
    <property type="entry name" value="Peptidase_S33"/>
</dbReference>
<dbReference type="GO" id="GO:0004177">
    <property type="term" value="F:aminopeptidase activity"/>
    <property type="evidence" value="ECO:0007669"/>
    <property type="project" value="UniProtKB-EC"/>
</dbReference>
<sequence>MNLETTTSRRGGLTMKEHRLTVPWDPFTADAGDTFELFARELSLPGADGATASTDDRPALVYLQGGPGFPAPRPLDTSGWLGQALQHYRVILIDQRGTGRSHRIDGASAAEDRGVDKLKLLHQEYIVEDCEALREALGIDAWALIGQSFGGFCITAYLSHHPESVTHAYLTGGLPATAVGVDDVYRATYSKLAARHREFYAQFPWAEERIREIAHHLDNADETLPTGERLSARRFRTIGIELGRGSGFAALAYLLEDPFRQVAGEKRLKTDFLAKVGDRVSFAHGPLYAAIHESIYGGVGGQDVTGWAAHRIRAEFEAFAEDADPRSADEYFLTGEHVYPWQFEEDPALHELADAAHALAAHSWERSPYDRDVLATAPVAAAAAYYDDIFVPLELSLDTAGAYRDCRLHITNYFQHNGISVDGAGLFNILRDKIRDH</sequence>
<name>A0A7G7CMQ2_9CORY</name>
<evidence type="ECO:0000256" key="2">
    <source>
        <dbReference type="ARBA" id="ARBA00022801"/>
    </source>
</evidence>
<protein>
    <submittedName>
        <fullName evidence="4">Alpha/beta fold hydrolase</fullName>
    </submittedName>
</protein>
<dbReference type="SUPFAM" id="SSF53474">
    <property type="entry name" value="alpha/beta-Hydrolases"/>
    <property type="match status" value="1"/>
</dbReference>
<dbReference type="KEGG" id="cik:H0194_07190"/>